<evidence type="ECO:0000313" key="2">
    <source>
        <dbReference type="Proteomes" id="UP001234297"/>
    </source>
</evidence>
<protein>
    <submittedName>
        <fullName evidence="1">Uncharacterized protein</fullName>
    </submittedName>
</protein>
<accession>A0ACC2L0L0</accession>
<name>A0ACC2L0L0_PERAE</name>
<dbReference type="EMBL" id="CM056814">
    <property type="protein sequence ID" value="KAJ8626970.1"/>
    <property type="molecule type" value="Genomic_DNA"/>
</dbReference>
<organism evidence="1 2">
    <name type="scientific">Persea americana</name>
    <name type="common">Avocado</name>
    <dbReference type="NCBI Taxonomy" id="3435"/>
    <lineage>
        <taxon>Eukaryota</taxon>
        <taxon>Viridiplantae</taxon>
        <taxon>Streptophyta</taxon>
        <taxon>Embryophyta</taxon>
        <taxon>Tracheophyta</taxon>
        <taxon>Spermatophyta</taxon>
        <taxon>Magnoliopsida</taxon>
        <taxon>Magnoliidae</taxon>
        <taxon>Laurales</taxon>
        <taxon>Lauraceae</taxon>
        <taxon>Persea</taxon>
    </lineage>
</organism>
<proteinExistence type="predicted"/>
<comment type="caution">
    <text evidence="1">The sequence shown here is derived from an EMBL/GenBank/DDBJ whole genome shotgun (WGS) entry which is preliminary data.</text>
</comment>
<sequence length="199" mass="22072">MTSSPSTQCGQLRRKELRHLRRRNLMAKQSKRSSLTQMAMAWKQGIGNLHNNEKSLDMIMMTGELIIYPFVEGKNDCDCGFTNPDMTPGTITSCPDTPFSRVSFVAYLPRAQTTNINRSFISTLLLCFRQTLHVPIPVVDRAYNPGESSAHISSEKRSQAPECQIPATDHLSKACSFAAGQSLGVYTSEIVCLGTLVLR</sequence>
<gene>
    <name evidence="1" type="ORF">MRB53_020277</name>
</gene>
<reference evidence="1 2" key="1">
    <citation type="journal article" date="2022" name="Hortic Res">
        <title>A haplotype resolved chromosomal level avocado genome allows analysis of novel avocado genes.</title>
        <authorList>
            <person name="Nath O."/>
            <person name="Fletcher S.J."/>
            <person name="Hayward A."/>
            <person name="Shaw L.M."/>
            <person name="Masouleh A.K."/>
            <person name="Furtado A."/>
            <person name="Henry R.J."/>
            <person name="Mitter N."/>
        </authorList>
    </citation>
    <scope>NUCLEOTIDE SEQUENCE [LARGE SCALE GENOMIC DNA]</scope>
    <source>
        <strain evidence="2">cv. Hass</strain>
    </source>
</reference>
<keyword evidence="2" id="KW-1185">Reference proteome</keyword>
<evidence type="ECO:0000313" key="1">
    <source>
        <dbReference type="EMBL" id="KAJ8626970.1"/>
    </source>
</evidence>
<dbReference type="Proteomes" id="UP001234297">
    <property type="component" value="Chromosome 6"/>
</dbReference>